<keyword evidence="5" id="KW-1185">Reference proteome</keyword>
<evidence type="ECO:0000256" key="2">
    <source>
        <dbReference type="ARBA" id="ARBA00022723"/>
    </source>
</evidence>
<reference evidence="4 5" key="1">
    <citation type="journal article" date="2022" name="Nat. Ecol. Evol.">
        <title>A masculinizing supergene underlies an exaggerated male reproductive morph in a spider.</title>
        <authorList>
            <person name="Hendrickx F."/>
            <person name="De Corte Z."/>
            <person name="Sonet G."/>
            <person name="Van Belleghem S.M."/>
            <person name="Kostlbacher S."/>
            <person name="Vangestel C."/>
        </authorList>
    </citation>
    <scope>NUCLEOTIDE SEQUENCE [LARGE SCALE GENOMIC DNA]</scope>
    <source>
        <strain evidence="4">W744_W776</strain>
    </source>
</reference>
<dbReference type="Proteomes" id="UP000827092">
    <property type="component" value="Unassembled WGS sequence"/>
</dbReference>
<dbReference type="Pfam" id="PF13359">
    <property type="entry name" value="DDE_Tnp_4"/>
    <property type="match status" value="1"/>
</dbReference>
<comment type="caution">
    <text evidence="4">The sequence shown here is derived from an EMBL/GenBank/DDBJ whole genome shotgun (WGS) entry which is preliminary data.</text>
</comment>
<sequence length="97" mass="11364">MRPFPRSQLDSRTRMYNYRLSRARRIVENGILSAKWRIYKRPFECKLQTVDKIVLCALHNFVGQTGGHGNISSEEITTSLEETSFWTWQSFQGGLYC</sequence>
<gene>
    <name evidence="4" type="ORF">JTE90_025579</name>
</gene>
<evidence type="ECO:0000259" key="3">
    <source>
        <dbReference type="Pfam" id="PF13359"/>
    </source>
</evidence>
<dbReference type="InterPro" id="IPR027806">
    <property type="entry name" value="HARBI1_dom"/>
</dbReference>
<dbReference type="EMBL" id="JAFNEN010000918">
    <property type="protein sequence ID" value="KAG8176121.1"/>
    <property type="molecule type" value="Genomic_DNA"/>
</dbReference>
<evidence type="ECO:0000256" key="1">
    <source>
        <dbReference type="ARBA" id="ARBA00001968"/>
    </source>
</evidence>
<evidence type="ECO:0000313" key="4">
    <source>
        <dbReference type="EMBL" id="KAG8176121.1"/>
    </source>
</evidence>
<evidence type="ECO:0000313" key="5">
    <source>
        <dbReference type="Proteomes" id="UP000827092"/>
    </source>
</evidence>
<proteinExistence type="predicted"/>
<name>A0AAV6TWQ0_9ARAC</name>
<dbReference type="GO" id="GO:0046872">
    <property type="term" value="F:metal ion binding"/>
    <property type="evidence" value="ECO:0007669"/>
    <property type="project" value="UniProtKB-KW"/>
</dbReference>
<dbReference type="AlphaFoldDB" id="A0AAV6TWQ0"/>
<protein>
    <recommendedName>
        <fullName evidence="3">DDE Tnp4 domain-containing protein</fullName>
    </recommendedName>
</protein>
<organism evidence="4 5">
    <name type="scientific">Oedothorax gibbosus</name>
    <dbReference type="NCBI Taxonomy" id="931172"/>
    <lineage>
        <taxon>Eukaryota</taxon>
        <taxon>Metazoa</taxon>
        <taxon>Ecdysozoa</taxon>
        <taxon>Arthropoda</taxon>
        <taxon>Chelicerata</taxon>
        <taxon>Arachnida</taxon>
        <taxon>Araneae</taxon>
        <taxon>Araneomorphae</taxon>
        <taxon>Entelegynae</taxon>
        <taxon>Araneoidea</taxon>
        <taxon>Linyphiidae</taxon>
        <taxon>Erigoninae</taxon>
        <taxon>Oedothorax</taxon>
    </lineage>
</organism>
<accession>A0AAV6TWQ0</accession>
<comment type="cofactor">
    <cofactor evidence="1">
        <name>a divalent metal cation</name>
        <dbReference type="ChEBI" id="CHEBI:60240"/>
    </cofactor>
</comment>
<keyword evidence="2" id="KW-0479">Metal-binding</keyword>
<feature type="domain" description="DDE Tnp4" evidence="3">
    <location>
        <begin position="4"/>
        <end position="60"/>
    </location>
</feature>